<dbReference type="Pfam" id="PF02630">
    <property type="entry name" value="SCO1-SenC"/>
    <property type="match status" value="1"/>
</dbReference>
<dbReference type="EMBL" id="CAFAAG010000024">
    <property type="protein sequence ID" value="CAB4789848.1"/>
    <property type="molecule type" value="Genomic_DNA"/>
</dbReference>
<dbReference type="Gene3D" id="3.40.30.10">
    <property type="entry name" value="Glutaredoxin"/>
    <property type="match status" value="1"/>
</dbReference>
<gene>
    <name evidence="2" type="ORF">UFOPK2975_00501</name>
</gene>
<evidence type="ECO:0000313" key="2">
    <source>
        <dbReference type="EMBL" id="CAB4789848.1"/>
    </source>
</evidence>
<organism evidence="2">
    <name type="scientific">freshwater metagenome</name>
    <dbReference type="NCBI Taxonomy" id="449393"/>
    <lineage>
        <taxon>unclassified sequences</taxon>
        <taxon>metagenomes</taxon>
        <taxon>ecological metagenomes</taxon>
    </lineage>
</organism>
<dbReference type="SUPFAM" id="SSF52833">
    <property type="entry name" value="Thioredoxin-like"/>
    <property type="match status" value="1"/>
</dbReference>
<name>A0A6J6X3X8_9ZZZZ</name>
<dbReference type="InterPro" id="IPR036249">
    <property type="entry name" value="Thioredoxin-like_sf"/>
</dbReference>
<protein>
    <submittedName>
        <fullName evidence="2">Unannotated protein</fullName>
    </submittedName>
</protein>
<evidence type="ECO:0000256" key="1">
    <source>
        <dbReference type="ARBA" id="ARBA00010996"/>
    </source>
</evidence>
<comment type="similarity">
    <text evidence="1">Belongs to the SCO1/2 family.</text>
</comment>
<reference evidence="2" key="1">
    <citation type="submission" date="2020-05" db="EMBL/GenBank/DDBJ databases">
        <authorList>
            <person name="Chiriac C."/>
            <person name="Salcher M."/>
            <person name="Ghai R."/>
            <person name="Kavagutti S V."/>
        </authorList>
    </citation>
    <scope>NUCLEOTIDE SEQUENCE</scope>
</reference>
<dbReference type="PANTHER" id="PTHR12151:SF25">
    <property type="entry name" value="LINALOOL DEHYDRATASE_ISOMERASE DOMAIN-CONTAINING PROTEIN"/>
    <property type="match status" value="1"/>
</dbReference>
<dbReference type="PANTHER" id="PTHR12151">
    <property type="entry name" value="ELECTRON TRANSPORT PROTIN SCO1/SENC FAMILY MEMBER"/>
    <property type="match status" value="1"/>
</dbReference>
<proteinExistence type="inferred from homology"/>
<dbReference type="CDD" id="cd02968">
    <property type="entry name" value="SCO"/>
    <property type="match status" value="1"/>
</dbReference>
<accession>A0A6J6X3X8</accession>
<sequence>MVGFASAVALATAGCGADQQVLVGLVRDNPLNVAVVTLPEEFIGAASAPFTMRAKPDELLVVYFGYTMCPDLCPTTLADLRSAFKRIGPTSDIVDLAFVTVDPLRDTVDRLAPYLSSYVDRFHVIRTTDMVELKTAEEEFLANSSVTTNALGVIEVTHTALAYIVDDMGTVIDELPFGVGADGFTNDLQILINNINKGE</sequence>
<dbReference type="AlphaFoldDB" id="A0A6J6X3X8"/>
<dbReference type="InterPro" id="IPR003782">
    <property type="entry name" value="SCO1/SenC"/>
</dbReference>